<dbReference type="Proteomes" id="UP001291926">
    <property type="component" value="Unassembled WGS sequence"/>
</dbReference>
<sequence>MSTSTAMSCVIGVTDPYIRVKVKGQDGTELFFKIRRDAKLKKLMNVYCDRCTMDLISTVFLFDGCRIQGKQTPDEVIYSFSSQFLRVIIILEYW</sequence>
<dbReference type="InterPro" id="IPR029071">
    <property type="entry name" value="Ubiquitin-like_domsf"/>
</dbReference>
<feature type="domain" description="Rad60/SUMO-like" evidence="1">
    <location>
        <begin position="18"/>
        <end position="75"/>
    </location>
</feature>
<gene>
    <name evidence="2" type="ORF">RD792_017079</name>
</gene>
<protein>
    <recommendedName>
        <fullName evidence="1">Rad60/SUMO-like domain-containing protein</fullName>
    </recommendedName>
</protein>
<dbReference type="EMBL" id="JAYDYQ010002688">
    <property type="protein sequence ID" value="KAK4477816.1"/>
    <property type="molecule type" value="Genomic_DNA"/>
</dbReference>
<dbReference type="Pfam" id="PF11976">
    <property type="entry name" value="Rad60-SLD"/>
    <property type="match status" value="1"/>
</dbReference>
<dbReference type="Gene3D" id="3.10.20.90">
    <property type="entry name" value="Phosphatidylinositol 3-kinase Catalytic Subunit, Chain A, domain 1"/>
    <property type="match status" value="1"/>
</dbReference>
<dbReference type="InterPro" id="IPR022617">
    <property type="entry name" value="Rad60/SUMO-like_dom"/>
</dbReference>
<evidence type="ECO:0000313" key="2">
    <source>
        <dbReference type="EMBL" id="KAK4477816.1"/>
    </source>
</evidence>
<evidence type="ECO:0000259" key="1">
    <source>
        <dbReference type="Pfam" id="PF11976"/>
    </source>
</evidence>
<name>A0ABR0CMX0_9LAMI</name>
<evidence type="ECO:0000313" key="3">
    <source>
        <dbReference type="Proteomes" id="UP001291926"/>
    </source>
</evidence>
<organism evidence="2 3">
    <name type="scientific">Penstemon davidsonii</name>
    <dbReference type="NCBI Taxonomy" id="160366"/>
    <lineage>
        <taxon>Eukaryota</taxon>
        <taxon>Viridiplantae</taxon>
        <taxon>Streptophyta</taxon>
        <taxon>Embryophyta</taxon>
        <taxon>Tracheophyta</taxon>
        <taxon>Spermatophyta</taxon>
        <taxon>Magnoliopsida</taxon>
        <taxon>eudicotyledons</taxon>
        <taxon>Gunneridae</taxon>
        <taxon>Pentapetalae</taxon>
        <taxon>asterids</taxon>
        <taxon>lamiids</taxon>
        <taxon>Lamiales</taxon>
        <taxon>Plantaginaceae</taxon>
        <taxon>Cheloneae</taxon>
        <taxon>Penstemon</taxon>
    </lineage>
</organism>
<comment type="caution">
    <text evidence="2">The sequence shown here is derived from an EMBL/GenBank/DDBJ whole genome shotgun (WGS) entry which is preliminary data.</text>
</comment>
<accession>A0ABR0CMX0</accession>
<proteinExistence type="predicted"/>
<dbReference type="SUPFAM" id="SSF54236">
    <property type="entry name" value="Ubiquitin-like"/>
    <property type="match status" value="1"/>
</dbReference>
<dbReference type="PANTHER" id="PTHR10562">
    <property type="entry name" value="SMALL UBIQUITIN-RELATED MODIFIER"/>
    <property type="match status" value="1"/>
</dbReference>
<reference evidence="2 3" key="1">
    <citation type="journal article" date="2023" name="bioRxiv">
        <title>Genome report: Whole genome sequence and annotation of Penstemon davidsonii.</title>
        <authorList>
            <person name="Ostevik K.L."/>
            <person name="Alabady M."/>
            <person name="Zhang M."/>
            <person name="Rausher M.D."/>
        </authorList>
    </citation>
    <scope>NUCLEOTIDE SEQUENCE [LARGE SCALE GENOMIC DNA]</scope>
    <source>
        <strain evidence="2">DNT005</strain>
        <tissue evidence="2">Whole leaf</tissue>
    </source>
</reference>
<keyword evidence="3" id="KW-1185">Reference proteome</keyword>